<protein>
    <submittedName>
        <fullName evidence="2">Uncharacterized protein</fullName>
    </submittedName>
</protein>
<evidence type="ECO:0000313" key="2">
    <source>
        <dbReference type="EMBL" id="CAD1480433.1"/>
    </source>
</evidence>
<accession>A0A6V7HIV8</accession>
<reference evidence="2" key="1">
    <citation type="submission" date="2020-07" db="EMBL/GenBank/DDBJ databases">
        <authorList>
            <person name="Nazaruddin N."/>
        </authorList>
    </citation>
    <scope>NUCLEOTIDE SEQUENCE</scope>
</reference>
<feature type="region of interest" description="Disordered" evidence="1">
    <location>
        <begin position="60"/>
        <end position="81"/>
    </location>
</feature>
<evidence type="ECO:0000256" key="1">
    <source>
        <dbReference type="SAM" id="MobiDB-lite"/>
    </source>
</evidence>
<dbReference type="AlphaFoldDB" id="A0A6V7HIV8"/>
<evidence type="ECO:0000313" key="3">
    <source>
        <dbReference type="Proteomes" id="UP000752696"/>
    </source>
</evidence>
<dbReference type="Proteomes" id="UP000752696">
    <property type="component" value="Unassembled WGS sequence"/>
</dbReference>
<comment type="caution">
    <text evidence="2">The sequence shown here is derived from an EMBL/GenBank/DDBJ whole genome shotgun (WGS) entry which is preliminary data.</text>
</comment>
<gene>
    <name evidence="2" type="ORF">MHI_LOCUS937097</name>
</gene>
<proteinExistence type="predicted"/>
<dbReference type="EMBL" id="CAJDYZ010012001">
    <property type="protein sequence ID" value="CAD1480433.1"/>
    <property type="molecule type" value="Genomic_DNA"/>
</dbReference>
<name>A0A6V7HIV8_9HYME</name>
<feature type="non-terminal residue" evidence="2">
    <location>
        <position position="81"/>
    </location>
</feature>
<organism evidence="2 3">
    <name type="scientific">Heterotrigona itama</name>
    <dbReference type="NCBI Taxonomy" id="395501"/>
    <lineage>
        <taxon>Eukaryota</taxon>
        <taxon>Metazoa</taxon>
        <taxon>Ecdysozoa</taxon>
        <taxon>Arthropoda</taxon>
        <taxon>Hexapoda</taxon>
        <taxon>Insecta</taxon>
        <taxon>Pterygota</taxon>
        <taxon>Neoptera</taxon>
        <taxon>Endopterygota</taxon>
        <taxon>Hymenoptera</taxon>
        <taxon>Apocrita</taxon>
        <taxon>Aculeata</taxon>
        <taxon>Apoidea</taxon>
        <taxon>Anthophila</taxon>
        <taxon>Apidae</taxon>
        <taxon>Heterotrigona</taxon>
    </lineage>
</organism>
<sequence>MMFSTINFRTITVTLKSNSRKEHLYIRLLKNRRGSTCPFFSSRCRGLFLNALNTLNKHQEKGGKIPSIKYPTKPKDDFQGY</sequence>
<keyword evidence="3" id="KW-1185">Reference proteome</keyword>